<dbReference type="Proteomes" id="UP000740926">
    <property type="component" value="Unassembled WGS sequence"/>
</dbReference>
<dbReference type="GO" id="GO:0000166">
    <property type="term" value="F:nucleotide binding"/>
    <property type="evidence" value="ECO:0007669"/>
    <property type="project" value="InterPro"/>
</dbReference>
<proteinExistence type="predicted"/>
<organism evidence="1 2">
    <name type="scientific">Rhizopus delemar</name>
    <dbReference type="NCBI Taxonomy" id="936053"/>
    <lineage>
        <taxon>Eukaryota</taxon>
        <taxon>Fungi</taxon>
        <taxon>Fungi incertae sedis</taxon>
        <taxon>Mucoromycota</taxon>
        <taxon>Mucoromycotina</taxon>
        <taxon>Mucoromycetes</taxon>
        <taxon>Mucorales</taxon>
        <taxon>Mucorineae</taxon>
        <taxon>Rhizopodaceae</taxon>
        <taxon>Rhizopus</taxon>
    </lineage>
</organism>
<dbReference type="InterPro" id="IPR010214">
    <property type="entry name" value="Tscrpt_termin_fac_NusA_C_rpt"/>
</dbReference>
<evidence type="ECO:0008006" key="3">
    <source>
        <dbReference type="Google" id="ProtNLM"/>
    </source>
</evidence>
<dbReference type="Gene3D" id="1.10.150.20">
    <property type="entry name" value="5' to 3' exonuclease, C-terminal subdomain"/>
    <property type="match status" value="1"/>
</dbReference>
<gene>
    <name evidence="1" type="ORF">G6F50_013240</name>
</gene>
<evidence type="ECO:0000313" key="1">
    <source>
        <dbReference type="EMBL" id="KAG1550719.1"/>
    </source>
</evidence>
<keyword evidence="2" id="KW-1185">Reference proteome</keyword>
<comment type="caution">
    <text evidence="1">The sequence shown here is derived from an EMBL/GenBank/DDBJ whole genome shotgun (WGS) entry which is preliminary data.</text>
</comment>
<reference evidence="1 2" key="1">
    <citation type="journal article" date="2020" name="Microb. Genom.">
        <title>Genetic diversity of clinical and environmental Mucorales isolates obtained from an investigation of mucormycosis cases among solid organ transplant recipients.</title>
        <authorList>
            <person name="Nguyen M.H."/>
            <person name="Kaul D."/>
            <person name="Muto C."/>
            <person name="Cheng S.J."/>
            <person name="Richter R.A."/>
            <person name="Bruno V.M."/>
            <person name="Liu G."/>
            <person name="Beyhan S."/>
            <person name="Sundermann A.J."/>
            <person name="Mounaud S."/>
            <person name="Pasculle A.W."/>
            <person name="Nierman W.C."/>
            <person name="Driscoll E."/>
            <person name="Cumbie R."/>
            <person name="Clancy C.J."/>
            <person name="Dupont C.L."/>
        </authorList>
    </citation>
    <scope>NUCLEOTIDE SEQUENCE [LARGE SCALE GENOMIC DNA]</scope>
    <source>
        <strain evidence="1 2">GL24</strain>
    </source>
</reference>
<accession>A0A9P6YLB2</accession>
<name>A0A9P6YLB2_9FUNG</name>
<dbReference type="EMBL" id="JAANIU010005018">
    <property type="protein sequence ID" value="KAG1550719.1"/>
    <property type="molecule type" value="Genomic_DNA"/>
</dbReference>
<dbReference type="AlphaFoldDB" id="A0A9P6YLB2"/>
<dbReference type="SUPFAM" id="SSF47794">
    <property type="entry name" value="Rad51 N-terminal domain-like"/>
    <property type="match status" value="1"/>
</dbReference>
<protein>
    <recommendedName>
        <fullName evidence="3">Transcription termination/antitermination protein NusA</fullName>
    </recommendedName>
</protein>
<dbReference type="InterPro" id="IPR010995">
    <property type="entry name" value="DNA_repair_Rad51/TF_NusA_a-hlx"/>
</dbReference>
<dbReference type="NCBIfam" id="TIGR01954">
    <property type="entry name" value="nusA_Cterm_rpt"/>
    <property type="match status" value="1"/>
</dbReference>
<sequence>MDKLEVDEEIAGILVSEGFGTVEEIAYVPVGELLAVEGFDEDIVEELRARARDALLNEALAVEEGLEDGQPAQDLLSLKGMDEATAYALAGHGVHGS</sequence>
<evidence type="ECO:0000313" key="2">
    <source>
        <dbReference type="Proteomes" id="UP000740926"/>
    </source>
</evidence>
<dbReference type="Pfam" id="PF14520">
    <property type="entry name" value="HHH_5"/>
    <property type="match status" value="1"/>
</dbReference>